<dbReference type="SUPFAM" id="SSF90209">
    <property type="entry name" value="Ran binding protein zinc finger-like"/>
    <property type="match status" value="1"/>
</dbReference>
<dbReference type="HOGENOM" id="CLU_000378_0_0_1"/>
<accession>V3ZX92</accession>
<evidence type="ECO:0000259" key="9">
    <source>
        <dbReference type="PROSITE" id="PS50199"/>
    </source>
</evidence>
<feature type="region of interest" description="Disordered" evidence="7">
    <location>
        <begin position="1077"/>
        <end position="1129"/>
    </location>
</feature>
<evidence type="ECO:0000256" key="4">
    <source>
        <dbReference type="ARBA" id="ARBA00022833"/>
    </source>
</evidence>
<dbReference type="GO" id="GO:0006913">
    <property type="term" value="P:nucleocytoplasmic transport"/>
    <property type="evidence" value="ECO:0007669"/>
    <property type="project" value="InterPro"/>
</dbReference>
<feature type="compositionally biased region" description="Low complexity" evidence="7">
    <location>
        <begin position="1282"/>
        <end position="1291"/>
    </location>
</feature>
<keyword evidence="4" id="KW-0862">Zinc</keyword>
<evidence type="ECO:0000256" key="6">
    <source>
        <dbReference type="PROSITE-ProRule" id="PRU00339"/>
    </source>
</evidence>
<evidence type="ECO:0008006" key="12">
    <source>
        <dbReference type="Google" id="ProtNLM"/>
    </source>
</evidence>
<feature type="region of interest" description="Disordered" evidence="7">
    <location>
        <begin position="1679"/>
        <end position="1811"/>
    </location>
</feature>
<feature type="region of interest" description="Disordered" evidence="7">
    <location>
        <begin position="2024"/>
        <end position="2073"/>
    </location>
</feature>
<dbReference type="EMBL" id="KB201549">
    <property type="protein sequence ID" value="ESO96148.1"/>
    <property type="molecule type" value="Genomic_DNA"/>
</dbReference>
<evidence type="ECO:0000313" key="11">
    <source>
        <dbReference type="Proteomes" id="UP000030746"/>
    </source>
</evidence>
<dbReference type="OMA" id="RCIGNHG"/>
<dbReference type="PANTHER" id="PTHR23138:SF87">
    <property type="entry name" value="E3 SUMO-PROTEIN LIGASE RANBP2"/>
    <property type="match status" value="1"/>
</dbReference>
<dbReference type="RefSeq" id="XP_009053263.1">
    <property type="nucleotide sequence ID" value="XM_009055015.1"/>
</dbReference>
<dbReference type="Gene3D" id="4.10.1060.10">
    <property type="entry name" value="Zinc finger, RanBP2-type"/>
    <property type="match status" value="1"/>
</dbReference>
<dbReference type="Pfam" id="PF13181">
    <property type="entry name" value="TPR_8"/>
    <property type="match status" value="1"/>
</dbReference>
<feature type="region of interest" description="Disordered" evidence="7">
    <location>
        <begin position="1257"/>
        <end position="1291"/>
    </location>
</feature>
<dbReference type="GeneID" id="20248738"/>
<dbReference type="PROSITE" id="PS50005">
    <property type="entry name" value="TPR"/>
    <property type="match status" value="1"/>
</dbReference>
<feature type="compositionally biased region" description="Polar residues" evidence="7">
    <location>
        <begin position="1689"/>
        <end position="1700"/>
    </location>
</feature>
<feature type="domain" description="RanBP2-type" evidence="9">
    <location>
        <begin position="1418"/>
        <end position="1447"/>
    </location>
</feature>
<evidence type="ECO:0000256" key="3">
    <source>
        <dbReference type="ARBA" id="ARBA00022771"/>
    </source>
</evidence>
<dbReference type="Pfam" id="PF00638">
    <property type="entry name" value="Ran_BP1"/>
    <property type="match status" value="4"/>
</dbReference>
<sequence length="2459" mass="275550">MLKSKQDVDRHVRNILGRIKDEKEKTSRGYQIARLYYEIKDFESAKRYLTNFLSMRENVPQAHKLLGQINESLNQNELAIQSFRRSLELDSNQQDLVNKVGGMYSNPRLERTERLVDRSVDDHMKTIKQLVVSKRAVEAFHLIKEIEGDQLYKNSLEWYEYLVENFTVIKNSIDEDEMIIYIYHLLSVLRLAYLQLSSKYLEKCNNTILLMDELLWKAEKICDKKKEWKYLRDEIQAQLFYLAGTLLLKKAEKKLLPYKDVVPISMMCYLISCSYQCLQEHMDWYNLISKEHKLFADLFSYSNYRLCQAGHMLHIMDKSPSVKPVQHYMQQLCATPWNKTLHDQLFPWIRNGESRGSFILMSTAIYNRSLTVPKVDEVVKYDKEASHLVQHKLSEIVWILVQKYSPEEIDFDIELNFSKLQYGETDLKSNAIESLSQLDIEAFLYATVRCSAMKIAEDKSGRHPFLLPAAADTSFCSPEQTEWWKFAFCFYSNNKLTDFGKMRRTLQHGLEVIRLIGSNHGLSVDMLLYLAKCFEAKMNKDVEYTASQLTLIKDRAYHYWYNVLTLLEQIESNGGNVPVVSSKHLFPEVDTHKILDPNTMLTLKEEIKLAIGKRLQEDGVYDMALDYYRSIALPWASFYSSEVYRLMGEREAELSDQRKIYLEKSLSCLHLTLDRLQGDKHHELNQLIYPYIKDIEKLIRQSENEWEEDASNNSRYHTPQGKVDVDHYQQNTSTPSSKSSSSARRLNLTPQVAEKKHLQPSPERLDSQIRQLSHYQESILKVVLRRNEELAKSNVDLAASLKECMETIKELKFEMYHRSALFGGGMNASRSYIGVQSPYKADMLPHDMMSPASAPFMDSPKPPAHLLPSQMPKGDRMSQMYQYSNVMDPNSCQMNMPNRRMQQQYGSMPDMESNYPGNQYFSPVSHDNSTFSQLPGPGYFSPIKCASKVPQPEPVQAPVVPHQSQNLPDTSSPFQVLFCGRISYGNNSNVILKIISIGNLTQVILEPTLGVGEIESYDVRNLTMHTSLSPLMVICKHKSTGFEKILHLTFETMDRSHVFTQILSQFLPPVQHAEFPSTVQASPKNSSLPSFSGFSNPVDKPEPVQQTPNSPQVPESPKATEHNTSAEEYEPNVTFEPVIALPELVPVRTGEEGEAVIYSDRGKLFRYDLAAKSWKERDSYRFLMRRDQVLKICANHVLTKDMNLTTLSNSDKAWCWSADDFADEEVKHEKFALKFKTPEAAQNFKAEFEKCQSLLPETKTGNSPVVKETKPTPGIPVKDSSESTNSASSSSQAAVFGKPAFGGSATFGSKPPAFGSTGTSAFGSSLVKPPTFGTAAHDSNKKESPFSGFSLTPKTPPKKDTCEPAKTASPFAGFSFNNKEPTSDASKKSPLKPPVLETNKSKPTENKQPSLSQLFKPDPGSWECSGCLVSNKSNVRKCLACNTLKPGEKPEPAVMSTEGGASTKFSFGASGGFSFTSTEKKNDTNTQKSGGFVFGSSSAFTTPSQPAASGIPVFGTQKQPENTAVSKEAKQPTSVKSLLESESCEASKEFEAEYGNDKNVDKTVPLSELFKNKNDTWQCTGCLCSVKTSLKQCPACMTMKPGELPDSVPTSTAESVKFSFASGGGFSFSSKPETSAPKESGSGFTFGSQSVAAPKETGFSFGSKPASNVTSTVPEKDASGAFSFGTKPPDSSTPKSTGFSFGTKPAADSTTDNTGFAFGTPSAPGTNKPGAFSFNPVPPTTSKTPVPTDGSKGFTFTPQSTPKATSQGTSNPFTAGSTPGFTFSMTPTKPASGQTSTTKSPVNKPNTSNNDDYYVNSEEDDSHIVFEPIIPLPDKVEVKTMEEDEDVLFNYRSKLFRFVNGEWKEKGLGNIKILEHRETKKRRIVMRRDQVHKVCCNHLLTSDMVIKDMPKSDGKALVWFAHDFSDEEEKVEQLSAKFKTAEIASQFQELFEESVKKAKEGGNQDTSQHTSTLEESADDKDDDDVIYEDIEYATPEEVQLARKYQLPDHFYLYTRKPPCPGCRGCEDEASVQKQDPTKKVSKIPVSSKTSEPKSSPQPQAADKPAPSLFGFGSATAAPSAPSFGSLASNQTSVVSPFSKDLANKDLSSVTFQGGDTTFSTLAASAGDNTFNQMKSSKSFKWSGAGSKLFGGGGGGGNDSTDQAEESTDEVKNEDIHFEPVIPLPDLVEVVTGEEDWESIFTQRSKLFRFDKDTSQWKERGTGEIKIMKFQDKEQYRVLFRREQVLKVVCNHMIGPHIEMTPMNSSEKAWCWVAEDFSDEEGKIEKFAVRFKTMEISQKFKEVFDKVILALQMKDQSLEDKNENNVTEEDNDDVLFDKRATLFTLDGEQWTKFGLGNLKVLKDEDVSGNSVEFVDDEGQVGCQHIICEEYTIELERSKKYCIWLAVDFSRKQKKEMKFKALFSSPSSAEEFFNKFTDSLKLASDSRLTQLDVNDDEEDYN</sequence>
<keyword evidence="1" id="KW-0597">Phosphoprotein</keyword>
<evidence type="ECO:0000256" key="5">
    <source>
        <dbReference type="PROSITE-ProRule" id="PRU00322"/>
    </source>
</evidence>
<dbReference type="InterPro" id="IPR000156">
    <property type="entry name" value="Ran_bind_dom"/>
</dbReference>
<dbReference type="InterPro" id="IPR045255">
    <property type="entry name" value="RanBP1-like"/>
</dbReference>
<proteinExistence type="predicted"/>
<feature type="compositionally biased region" description="Polar residues" evidence="7">
    <location>
        <begin position="2044"/>
        <end position="2058"/>
    </location>
</feature>
<feature type="region of interest" description="Disordered" evidence="7">
    <location>
        <begin position="1628"/>
        <end position="1649"/>
    </location>
</feature>
<feature type="domain" description="RanBD1" evidence="8">
    <location>
        <begin position="2176"/>
        <end position="2312"/>
    </location>
</feature>
<dbReference type="SMART" id="SM00028">
    <property type="entry name" value="TPR"/>
    <property type="match status" value="2"/>
</dbReference>
<feature type="region of interest" description="Disordered" evidence="7">
    <location>
        <begin position="2150"/>
        <end position="2174"/>
    </location>
</feature>
<feature type="compositionally biased region" description="Polar residues" evidence="7">
    <location>
        <begin position="1963"/>
        <end position="1974"/>
    </location>
</feature>
<feature type="region of interest" description="Disordered" evidence="7">
    <location>
        <begin position="706"/>
        <end position="746"/>
    </location>
</feature>
<dbReference type="SMART" id="SM00160">
    <property type="entry name" value="RanBD"/>
    <property type="match status" value="3"/>
</dbReference>
<dbReference type="FunFam" id="2.30.29.30:FF:000018">
    <property type="entry name" value="E3 SUMO-protein ligase RanBP2"/>
    <property type="match status" value="2"/>
</dbReference>
<feature type="domain" description="RanBD1" evidence="8">
    <location>
        <begin position="1825"/>
        <end position="1960"/>
    </location>
</feature>
<feature type="compositionally biased region" description="Low complexity" evidence="7">
    <location>
        <begin position="732"/>
        <end position="742"/>
    </location>
</feature>
<reference evidence="10 11" key="1">
    <citation type="journal article" date="2013" name="Nature">
        <title>Insights into bilaterian evolution from three spiralian genomes.</title>
        <authorList>
            <person name="Simakov O."/>
            <person name="Marletaz F."/>
            <person name="Cho S.J."/>
            <person name="Edsinger-Gonzales E."/>
            <person name="Havlak P."/>
            <person name="Hellsten U."/>
            <person name="Kuo D.H."/>
            <person name="Larsson T."/>
            <person name="Lv J."/>
            <person name="Arendt D."/>
            <person name="Savage R."/>
            <person name="Osoegawa K."/>
            <person name="de Jong P."/>
            <person name="Grimwood J."/>
            <person name="Chapman J.A."/>
            <person name="Shapiro H."/>
            <person name="Aerts A."/>
            <person name="Otillar R.P."/>
            <person name="Terry A.Y."/>
            <person name="Boore J.L."/>
            <person name="Grigoriev I.V."/>
            <person name="Lindberg D.R."/>
            <person name="Seaver E.C."/>
            <person name="Weisblat D.A."/>
            <person name="Putnam N.H."/>
            <person name="Rokhsar D.S."/>
        </authorList>
    </citation>
    <scope>NUCLEOTIDE SEQUENCE [LARGE SCALE GENOMIC DNA]</scope>
</reference>
<dbReference type="GO" id="GO:0005096">
    <property type="term" value="F:GTPase activator activity"/>
    <property type="evidence" value="ECO:0007669"/>
    <property type="project" value="TreeGrafter"/>
</dbReference>
<feature type="compositionally biased region" description="Polar residues" evidence="7">
    <location>
        <begin position="1104"/>
        <end position="1113"/>
    </location>
</feature>
<organism evidence="10 11">
    <name type="scientific">Lottia gigantea</name>
    <name type="common">Giant owl limpet</name>
    <dbReference type="NCBI Taxonomy" id="225164"/>
    <lineage>
        <taxon>Eukaryota</taxon>
        <taxon>Metazoa</taxon>
        <taxon>Spiralia</taxon>
        <taxon>Lophotrochozoa</taxon>
        <taxon>Mollusca</taxon>
        <taxon>Gastropoda</taxon>
        <taxon>Patellogastropoda</taxon>
        <taxon>Lottioidea</taxon>
        <taxon>Lottiidae</taxon>
        <taxon>Lottia</taxon>
    </lineage>
</organism>
<dbReference type="GO" id="GO:0005737">
    <property type="term" value="C:cytoplasm"/>
    <property type="evidence" value="ECO:0007669"/>
    <property type="project" value="TreeGrafter"/>
</dbReference>
<feature type="domain" description="RanBD1" evidence="8">
    <location>
        <begin position="2316"/>
        <end position="2443"/>
    </location>
</feature>
<dbReference type="PROSITE" id="PS50199">
    <property type="entry name" value="ZF_RANBP2_2"/>
    <property type="match status" value="1"/>
</dbReference>
<dbReference type="OrthoDB" id="2357150at2759"/>
<dbReference type="Gene3D" id="1.25.40.10">
    <property type="entry name" value="Tetratricopeptide repeat domain"/>
    <property type="match status" value="1"/>
</dbReference>
<dbReference type="PANTHER" id="PTHR23138">
    <property type="entry name" value="RAN BINDING PROTEIN"/>
    <property type="match status" value="1"/>
</dbReference>
<dbReference type="Gene3D" id="2.30.29.30">
    <property type="entry name" value="Pleckstrin-homology domain (PH domain)/Phosphotyrosine-binding domain (PTB)"/>
    <property type="match status" value="4"/>
</dbReference>
<dbReference type="InterPro" id="IPR011990">
    <property type="entry name" value="TPR-like_helical_dom_sf"/>
</dbReference>
<evidence type="ECO:0000313" key="10">
    <source>
        <dbReference type="EMBL" id="ESO96148.1"/>
    </source>
</evidence>
<dbReference type="InterPro" id="IPR011993">
    <property type="entry name" value="PH-like_dom_sf"/>
</dbReference>
<dbReference type="PROSITE" id="PS50196">
    <property type="entry name" value="RANBD1"/>
    <property type="match status" value="4"/>
</dbReference>
<protein>
    <recommendedName>
        <fullName evidence="12">E3 SUMO-protein ligase RanBP2</fullName>
    </recommendedName>
</protein>
<evidence type="ECO:0000256" key="1">
    <source>
        <dbReference type="ARBA" id="ARBA00022553"/>
    </source>
</evidence>
<dbReference type="InterPro" id="IPR036443">
    <property type="entry name" value="Znf_RanBP2_sf"/>
</dbReference>
<dbReference type="InterPro" id="IPR019734">
    <property type="entry name" value="TPR_rpt"/>
</dbReference>
<evidence type="ECO:0000256" key="2">
    <source>
        <dbReference type="ARBA" id="ARBA00022723"/>
    </source>
</evidence>
<dbReference type="CDD" id="cd13179">
    <property type="entry name" value="RanBD_RanBP1"/>
    <property type="match status" value="1"/>
</dbReference>
<gene>
    <name evidence="10" type="ORF">LOTGIDRAFT_231853</name>
</gene>
<feature type="compositionally biased region" description="Acidic residues" evidence="7">
    <location>
        <begin position="1975"/>
        <end position="1984"/>
    </location>
</feature>
<keyword evidence="3 5" id="KW-0863">Zinc-finger</keyword>
<dbReference type="PROSITE" id="PS01358">
    <property type="entry name" value="ZF_RANBP2_1"/>
    <property type="match status" value="1"/>
</dbReference>
<evidence type="ECO:0000256" key="7">
    <source>
        <dbReference type="SAM" id="MobiDB-lite"/>
    </source>
</evidence>
<evidence type="ECO:0000259" key="8">
    <source>
        <dbReference type="PROSITE" id="PS50196"/>
    </source>
</evidence>
<feature type="compositionally biased region" description="Polar residues" evidence="7">
    <location>
        <begin position="1077"/>
        <end position="1095"/>
    </location>
</feature>
<dbReference type="InterPro" id="IPR045256">
    <property type="entry name" value="RanBP1_RanBD"/>
</dbReference>
<dbReference type="STRING" id="225164.V3ZX92"/>
<dbReference type="SMART" id="SM00547">
    <property type="entry name" value="ZnF_RBZ"/>
    <property type="match status" value="2"/>
</dbReference>
<dbReference type="Proteomes" id="UP000030746">
    <property type="component" value="Unassembled WGS sequence"/>
</dbReference>
<dbReference type="Pfam" id="PF00641">
    <property type="entry name" value="Zn_ribbon_RanBP"/>
    <property type="match status" value="1"/>
</dbReference>
<dbReference type="GO" id="GO:0005643">
    <property type="term" value="C:nuclear pore"/>
    <property type="evidence" value="ECO:0007669"/>
    <property type="project" value="TreeGrafter"/>
</dbReference>
<dbReference type="CTD" id="20248738"/>
<dbReference type="SUPFAM" id="SSF50729">
    <property type="entry name" value="PH domain-like"/>
    <property type="match status" value="4"/>
</dbReference>
<keyword evidence="11" id="KW-1185">Reference proteome</keyword>
<dbReference type="GO" id="GO:0008270">
    <property type="term" value="F:zinc ion binding"/>
    <property type="evidence" value="ECO:0007669"/>
    <property type="project" value="UniProtKB-KW"/>
</dbReference>
<keyword evidence="2" id="KW-0479">Metal-binding</keyword>
<feature type="region of interest" description="Disordered" evidence="7">
    <location>
        <begin position="1957"/>
        <end position="1984"/>
    </location>
</feature>
<dbReference type="KEGG" id="lgi:LOTGIDRAFT_231853"/>
<feature type="compositionally biased region" description="Polar residues" evidence="7">
    <location>
        <begin position="1754"/>
        <end position="1811"/>
    </location>
</feature>
<feature type="domain" description="RanBD1" evidence="8">
    <location>
        <begin position="1134"/>
        <end position="1257"/>
    </location>
</feature>
<dbReference type="InterPro" id="IPR001876">
    <property type="entry name" value="Znf_RanBP2"/>
</dbReference>
<feature type="repeat" description="TPR" evidence="6">
    <location>
        <begin position="60"/>
        <end position="93"/>
    </location>
</feature>
<dbReference type="SUPFAM" id="SSF48452">
    <property type="entry name" value="TPR-like"/>
    <property type="match status" value="1"/>
</dbReference>
<keyword evidence="6" id="KW-0802">TPR repeat</keyword>
<name>V3ZX92_LOTGI</name>
<feature type="region of interest" description="Disordered" evidence="7">
    <location>
        <begin position="1333"/>
        <end position="1417"/>
    </location>
</feature>
<dbReference type="FunFam" id="4.10.1060.10:FF:000003">
    <property type="entry name" value="E3 SUMO-protein ligase RanBP2"/>
    <property type="match status" value="1"/>
</dbReference>